<dbReference type="GO" id="GO:0048306">
    <property type="term" value="F:calcium-dependent protein binding"/>
    <property type="evidence" value="ECO:0007669"/>
    <property type="project" value="TreeGrafter"/>
</dbReference>
<gene>
    <name evidence="4" type="primary">s100a11</name>
</gene>
<dbReference type="InterPro" id="IPR002048">
    <property type="entry name" value="EF_hand_dom"/>
</dbReference>
<dbReference type="Gene3D" id="1.10.238.10">
    <property type="entry name" value="EF-hand"/>
    <property type="match status" value="1"/>
</dbReference>
<dbReference type="FunCoup" id="A0A672IUB5">
    <property type="interactions" value="4"/>
</dbReference>
<feature type="domain" description="EF-hand" evidence="3">
    <location>
        <begin position="52"/>
        <end position="87"/>
    </location>
</feature>
<dbReference type="OMA" id="FQEFWQL"/>
<dbReference type="GO" id="GO:0046914">
    <property type="term" value="F:transition metal ion binding"/>
    <property type="evidence" value="ECO:0007669"/>
    <property type="project" value="InterPro"/>
</dbReference>
<proteinExistence type="predicted"/>
<organism evidence="4 5">
    <name type="scientific">Salarias fasciatus</name>
    <name type="common">Jewelled blenny</name>
    <name type="synonym">Blennius fasciatus</name>
    <dbReference type="NCBI Taxonomy" id="181472"/>
    <lineage>
        <taxon>Eukaryota</taxon>
        <taxon>Metazoa</taxon>
        <taxon>Chordata</taxon>
        <taxon>Craniata</taxon>
        <taxon>Vertebrata</taxon>
        <taxon>Euteleostomi</taxon>
        <taxon>Actinopterygii</taxon>
        <taxon>Neopterygii</taxon>
        <taxon>Teleostei</taxon>
        <taxon>Neoteleostei</taxon>
        <taxon>Acanthomorphata</taxon>
        <taxon>Ovalentaria</taxon>
        <taxon>Blenniimorphae</taxon>
        <taxon>Blenniiformes</taxon>
        <taxon>Blennioidei</taxon>
        <taxon>Blenniidae</taxon>
        <taxon>Salariinae</taxon>
        <taxon>Salarias</taxon>
    </lineage>
</organism>
<dbReference type="Proteomes" id="UP000472267">
    <property type="component" value="Chromosome 22"/>
</dbReference>
<dbReference type="PROSITE" id="PS50222">
    <property type="entry name" value="EF_HAND_2"/>
    <property type="match status" value="1"/>
</dbReference>
<reference evidence="4" key="3">
    <citation type="submission" date="2025-09" db="UniProtKB">
        <authorList>
            <consortium name="Ensembl"/>
        </authorList>
    </citation>
    <scope>IDENTIFICATION</scope>
</reference>
<keyword evidence="2" id="KW-0106">Calcium</keyword>
<sequence>FVYKPITAETSIKTLVTQFKMHAGEDGSSCTLSQEEFCSLVTTQLPNYVKSSDTGAIHKLMSSQDENNDGELTFSEFWKLIGQLASEKEGGLKIL</sequence>
<evidence type="ECO:0000313" key="4">
    <source>
        <dbReference type="Ensembl" id="ENSSFAP00005045491.1"/>
    </source>
</evidence>
<keyword evidence="1" id="KW-0479">Metal-binding</keyword>
<name>A0A672IUB5_SALFA</name>
<protein>
    <submittedName>
        <fullName evidence="4">Protein S100-A13-like</fullName>
    </submittedName>
</protein>
<dbReference type="SUPFAM" id="SSF47473">
    <property type="entry name" value="EF-hand"/>
    <property type="match status" value="1"/>
</dbReference>
<dbReference type="InParanoid" id="A0A672IUB5"/>
<dbReference type="InterPro" id="IPR018247">
    <property type="entry name" value="EF_Hand_1_Ca_BS"/>
</dbReference>
<dbReference type="InterPro" id="IPR013787">
    <property type="entry name" value="S100_Ca-bd_sub"/>
</dbReference>
<dbReference type="SMART" id="SM01394">
    <property type="entry name" value="S_100"/>
    <property type="match status" value="1"/>
</dbReference>
<dbReference type="PROSITE" id="PS00018">
    <property type="entry name" value="EF_HAND_1"/>
    <property type="match status" value="1"/>
</dbReference>
<dbReference type="PANTHER" id="PTHR11639:SF130">
    <property type="entry name" value="PROTEIN S100-A11"/>
    <property type="match status" value="1"/>
</dbReference>
<evidence type="ECO:0000313" key="5">
    <source>
        <dbReference type="Proteomes" id="UP000472267"/>
    </source>
</evidence>
<dbReference type="InterPro" id="IPR034325">
    <property type="entry name" value="S-100_dom"/>
</dbReference>
<dbReference type="Pfam" id="PF01023">
    <property type="entry name" value="S_100"/>
    <property type="match status" value="1"/>
</dbReference>
<dbReference type="CDD" id="cd00213">
    <property type="entry name" value="S-100"/>
    <property type="match status" value="1"/>
</dbReference>
<dbReference type="GO" id="GO:0005615">
    <property type="term" value="C:extracellular space"/>
    <property type="evidence" value="ECO:0007669"/>
    <property type="project" value="TreeGrafter"/>
</dbReference>
<dbReference type="InterPro" id="IPR011992">
    <property type="entry name" value="EF-hand-dom_pair"/>
</dbReference>
<evidence type="ECO:0000256" key="1">
    <source>
        <dbReference type="ARBA" id="ARBA00022723"/>
    </source>
</evidence>
<accession>A0A672IUB5</accession>
<reference evidence="4" key="1">
    <citation type="submission" date="2019-06" db="EMBL/GenBank/DDBJ databases">
        <authorList>
            <consortium name="Wellcome Sanger Institute Data Sharing"/>
        </authorList>
    </citation>
    <scope>NUCLEOTIDE SEQUENCE [LARGE SCALE GENOMIC DNA]</scope>
</reference>
<dbReference type="PANTHER" id="PTHR11639">
    <property type="entry name" value="S100 CALCIUM-BINDING PROTEIN"/>
    <property type="match status" value="1"/>
</dbReference>
<dbReference type="GO" id="GO:0048471">
    <property type="term" value="C:perinuclear region of cytoplasm"/>
    <property type="evidence" value="ECO:0007669"/>
    <property type="project" value="TreeGrafter"/>
</dbReference>
<evidence type="ECO:0000259" key="3">
    <source>
        <dbReference type="PROSITE" id="PS50222"/>
    </source>
</evidence>
<reference evidence="4" key="2">
    <citation type="submission" date="2025-08" db="UniProtKB">
        <authorList>
            <consortium name="Ensembl"/>
        </authorList>
    </citation>
    <scope>IDENTIFICATION</scope>
</reference>
<dbReference type="GO" id="GO:0005509">
    <property type="term" value="F:calcium ion binding"/>
    <property type="evidence" value="ECO:0007669"/>
    <property type="project" value="InterPro"/>
</dbReference>
<dbReference type="Ensembl" id="ENSSFAT00005047068.1">
    <property type="protein sequence ID" value="ENSSFAP00005045491.1"/>
    <property type="gene ID" value="ENSSFAG00005022254.1"/>
</dbReference>
<keyword evidence="5" id="KW-1185">Reference proteome</keyword>
<evidence type="ECO:0000256" key="2">
    <source>
        <dbReference type="ARBA" id="ARBA00022837"/>
    </source>
</evidence>
<dbReference type="AlphaFoldDB" id="A0A672IUB5"/>